<name>A0ABW4XHD0_9GAMM</name>
<reference evidence="3" key="1">
    <citation type="journal article" date="2019" name="Int. J. Syst. Evol. Microbiol.">
        <title>The Global Catalogue of Microorganisms (GCM) 10K type strain sequencing project: providing services to taxonomists for standard genome sequencing and annotation.</title>
        <authorList>
            <consortium name="The Broad Institute Genomics Platform"/>
            <consortium name="The Broad Institute Genome Sequencing Center for Infectious Disease"/>
            <person name="Wu L."/>
            <person name="Ma J."/>
        </authorList>
    </citation>
    <scope>NUCLEOTIDE SEQUENCE [LARGE SCALE GENOMIC DNA]</scope>
    <source>
        <strain evidence="3">CGMCC 1.10992</strain>
    </source>
</reference>
<protein>
    <submittedName>
        <fullName evidence="2">Uncharacterized protein</fullName>
    </submittedName>
</protein>
<organism evidence="2 3">
    <name type="scientific">Corallincola platygyrae</name>
    <dbReference type="NCBI Taxonomy" id="1193278"/>
    <lineage>
        <taxon>Bacteria</taxon>
        <taxon>Pseudomonadati</taxon>
        <taxon>Pseudomonadota</taxon>
        <taxon>Gammaproteobacteria</taxon>
        <taxon>Alteromonadales</taxon>
        <taxon>Psychromonadaceae</taxon>
        <taxon>Corallincola</taxon>
    </lineage>
</organism>
<evidence type="ECO:0000313" key="3">
    <source>
        <dbReference type="Proteomes" id="UP001597380"/>
    </source>
</evidence>
<evidence type="ECO:0000313" key="2">
    <source>
        <dbReference type="EMBL" id="MFD2094936.1"/>
    </source>
</evidence>
<comment type="caution">
    <text evidence="2">The sequence shown here is derived from an EMBL/GenBank/DDBJ whole genome shotgun (WGS) entry which is preliminary data.</text>
</comment>
<keyword evidence="3" id="KW-1185">Reference proteome</keyword>
<dbReference type="RefSeq" id="WP_345338061.1">
    <property type="nucleotide sequence ID" value="NZ_BAABLI010000004.1"/>
</dbReference>
<dbReference type="EMBL" id="JBHUHT010000007">
    <property type="protein sequence ID" value="MFD2094936.1"/>
    <property type="molecule type" value="Genomic_DNA"/>
</dbReference>
<gene>
    <name evidence="2" type="ORF">ACFSJ3_03005</name>
</gene>
<sequence length="232" mass="25659">MSSVIINASNITLQDEQKVILDTYTALNLQAPDELSFFYPEVTVRELSTRKNQPSTYELVSGIAYLAWSQVNSEGYVVGKVVSAGDKTTPKNDPPHPMENQKQLLEELFVTLPVVWRKEIAAALVFGLKSEIGQADLEFMLGHDLTQKFWSNIYNVSPEALKTRMDAIAKHLNGEKTRGFGLAIHHYQALQPHIAALCDILGFPNQKPLTTKEEPAVLSPSGKVKNSGSDHA</sequence>
<evidence type="ECO:0000256" key="1">
    <source>
        <dbReference type="SAM" id="MobiDB-lite"/>
    </source>
</evidence>
<accession>A0ABW4XHD0</accession>
<dbReference type="Proteomes" id="UP001597380">
    <property type="component" value="Unassembled WGS sequence"/>
</dbReference>
<proteinExistence type="predicted"/>
<feature type="region of interest" description="Disordered" evidence="1">
    <location>
        <begin position="211"/>
        <end position="232"/>
    </location>
</feature>